<dbReference type="AlphaFoldDB" id="A0A6A6NT98"/>
<dbReference type="CDD" id="cd03109">
    <property type="entry name" value="DTBS"/>
    <property type="match status" value="1"/>
</dbReference>
<dbReference type="GO" id="GO:0005524">
    <property type="term" value="F:ATP binding"/>
    <property type="evidence" value="ECO:0007669"/>
    <property type="project" value="InterPro"/>
</dbReference>
<dbReference type="Proteomes" id="UP000799766">
    <property type="component" value="Unassembled WGS sequence"/>
</dbReference>
<evidence type="ECO:0000256" key="1">
    <source>
        <dbReference type="ARBA" id="ARBA00004173"/>
    </source>
</evidence>
<keyword evidence="5" id="KW-1185">Reference proteome</keyword>
<dbReference type="HAMAP" id="MF_00336">
    <property type="entry name" value="BioD"/>
    <property type="match status" value="1"/>
</dbReference>
<keyword evidence="3" id="KW-0808">Transferase</keyword>
<dbReference type="GO" id="GO:0004015">
    <property type="term" value="F:adenosylmethionine-8-amino-7-oxononanoate transaminase activity"/>
    <property type="evidence" value="ECO:0007669"/>
    <property type="project" value="TreeGrafter"/>
</dbReference>
<dbReference type="GO" id="GO:0005739">
    <property type="term" value="C:mitochondrion"/>
    <property type="evidence" value="ECO:0007669"/>
    <property type="project" value="UniProtKB-SubCell"/>
</dbReference>
<dbReference type="InterPro" id="IPR015421">
    <property type="entry name" value="PyrdxlP-dep_Trfase_major"/>
</dbReference>
<dbReference type="GO" id="GO:0030170">
    <property type="term" value="F:pyridoxal phosphate binding"/>
    <property type="evidence" value="ECO:0007669"/>
    <property type="project" value="InterPro"/>
</dbReference>
<dbReference type="Gene3D" id="3.40.50.300">
    <property type="entry name" value="P-loop containing nucleotide triphosphate hydrolases"/>
    <property type="match status" value="1"/>
</dbReference>
<dbReference type="InterPro" id="IPR005814">
    <property type="entry name" value="Aminotrans_3"/>
</dbReference>
<dbReference type="SUPFAM" id="SSF52540">
    <property type="entry name" value="P-loop containing nucleoside triphosphate hydrolases"/>
    <property type="match status" value="1"/>
</dbReference>
<name>A0A6A6NT98_9PEZI</name>
<evidence type="ECO:0000313" key="4">
    <source>
        <dbReference type="EMBL" id="KAF2454956.1"/>
    </source>
</evidence>
<dbReference type="FunFam" id="3.90.1150.10:FF:000080">
    <property type="entry name" value="Bifunctional dethiobiotin synthetase/adenosylmethionine-8-amino-7-oxononanoate aminotransferase"/>
    <property type="match status" value="1"/>
</dbReference>
<evidence type="ECO:0000313" key="5">
    <source>
        <dbReference type="Proteomes" id="UP000799766"/>
    </source>
</evidence>
<reference evidence="4" key="1">
    <citation type="journal article" date="2020" name="Stud. Mycol.">
        <title>101 Dothideomycetes genomes: a test case for predicting lifestyles and emergence of pathogens.</title>
        <authorList>
            <person name="Haridas S."/>
            <person name="Albert R."/>
            <person name="Binder M."/>
            <person name="Bloem J."/>
            <person name="Labutti K."/>
            <person name="Salamov A."/>
            <person name="Andreopoulos B."/>
            <person name="Baker S."/>
            <person name="Barry K."/>
            <person name="Bills G."/>
            <person name="Bluhm B."/>
            <person name="Cannon C."/>
            <person name="Castanera R."/>
            <person name="Culley D."/>
            <person name="Daum C."/>
            <person name="Ezra D."/>
            <person name="Gonzalez J."/>
            <person name="Henrissat B."/>
            <person name="Kuo A."/>
            <person name="Liang C."/>
            <person name="Lipzen A."/>
            <person name="Lutzoni F."/>
            <person name="Magnuson J."/>
            <person name="Mondo S."/>
            <person name="Nolan M."/>
            <person name="Ohm R."/>
            <person name="Pangilinan J."/>
            <person name="Park H.-J."/>
            <person name="Ramirez L."/>
            <person name="Alfaro M."/>
            <person name="Sun H."/>
            <person name="Tritt A."/>
            <person name="Yoshinaga Y."/>
            <person name="Zwiers L.-H."/>
            <person name="Turgeon B."/>
            <person name="Goodwin S."/>
            <person name="Spatafora J."/>
            <person name="Crous P."/>
            <person name="Grigoriev I."/>
        </authorList>
    </citation>
    <scope>NUCLEOTIDE SEQUENCE</scope>
    <source>
        <strain evidence="4">ATCC 16933</strain>
    </source>
</reference>
<keyword evidence="2" id="KW-0032">Aminotransferase</keyword>
<dbReference type="UniPathway" id="UPA00078"/>
<dbReference type="PROSITE" id="PS00600">
    <property type="entry name" value="AA_TRANSFER_CLASS_3"/>
    <property type="match status" value="1"/>
</dbReference>
<dbReference type="InterPro" id="IPR015424">
    <property type="entry name" value="PyrdxlP-dep_Trfase"/>
</dbReference>
<evidence type="ECO:0000256" key="3">
    <source>
        <dbReference type="ARBA" id="ARBA00022679"/>
    </source>
</evidence>
<dbReference type="EMBL" id="MU001689">
    <property type="protein sequence ID" value="KAF2454956.1"/>
    <property type="molecule type" value="Genomic_DNA"/>
</dbReference>
<dbReference type="Pfam" id="PF00202">
    <property type="entry name" value="Aminotran_3"/>
    <property type="match status" value="2"/>
</dbReference>
<dbReference type="GO" id="GO:0000287">
    <property type="term" value="F:magnesium ion binding"/>
    <property type="evidence" value="ECO:0007669"/>
    <property type="project" value="InterPro"/>
</dbReference>
<organism evidence="4 5">
    <name type="scientific">Lineolata rhizophorae</name>
    <dbReference type="NCBI Taxonomy" id="578093"/>
    <lineage>
        <taxon>Eukaryota</taxon>
        <taxon>Fungi</taxon>
        <taxon>Dikarya</taxon>
        <taxon>Ascomycota</taxon>
        <taxon>Pezizomycotina</taxon>
        <taxon>Dothideomycetes</taxon>
        <taxon>Dothideomycetes incertae sedis</taxon>
        <taxon>Lineolatales</taxon>
        <taxon>Lineolataceae</taxon>
        <taxon>Lineolata</taxon>
    </lineage>
</organism>
<dbReference type="Pfam" id="PF13500">
    <property type="entry name" value="AAA_26"/>
    <property type="match status" value="1"/>
</dbReference>
<dbReference type="InterPro" id="IPR004472">
    <property type="entry name" value="DTB_synth_BioD"/>
</dbReference>
<dbReference type="InterPro" id="IPR027417">
    <property type="entry name" value="P-loop_NTPase"/>
</dbReference>
<dbReference type="GO" id="GO:0009102">
    <property type="term" value="P:biotin biosynthetic process"/>
    <property type="evidence" value="ECO:0007669"/>
    <property type="project" value="UniProtKB-UniPathway"/>
</dbReference>
<dbReference type="SUPFAM" id="SSF53383">
    <property type="entry name" value="PLP-dependent transferases"/>
    <property type="match status" value="1"/>
</dbReference>
<dbReference type="InterPro" id="IPR049704">
    <property type="entry name" value="Aminotrans_3_PPA_site"/>
</dbReference>
<dbReference type="PANTHER" id="PTHR42684:SF3">
    <property type="entry name" value="ADENOSYLMETHIONINE-8-AMINO-7-OXONONANOATE AMINOTRANSFERASE"/>
    <property type="match status" value="1"/>
</dbReference>
<accession>A0A6A6NT98</accession>
<dbReference type="OrthoDB" id="425114at2759"/>
<sequence>MLRPPPGLWPNLVAAQIFGAHTGVGKTIVSALLCRTLSETHPSYAVHYLKPVSTGPEAEADDRHICRFAGKRTQSKCLFQFSLPVSPHVAARLDGNVPSAESLIGLVSAEFSKYAKEKNAVAVVETAGGVLSPGPSAESQADLYRPLRLPVILVADHRLGGIGTSLSAYESLRIRGYDVDAVVIFKNEENGGILGNHEYLSDFFRKEVKDNFFVLNQPPAPVLPVEEDQKNVETYYERAVRDKKLGPLATLLVENHKSRIEKLGSLVVAADKAIWHPFTQHQGRSTKDILTIDSAYGDFFQTLRPETSLETSTNPLLQPAFDGSASWWTQGLGHGNPKFSLAAAYAAGRYGHVMFAGAVHEPAVALADMLLAESKNPRLSRVFYTDNGSTGTEVAMKMALRASAARYRWDSRSDDILAIGLKGSYHGDTIGAMDMSEPSTFNEKVEWYRGRGFWFDFPQVQMRNGAWTIEPPTGMESEFGPPQTFGTLQEIFDGSRIGEKYRLYIRDVLTKLVRDGKKLGALILEPVILGAGGMVFADPLFQRTLVDVIRKEPEIFNTYPSSGAPSDSNAWAGLPVVSDEVFTGLYRLGHWSASSLIGVDPDIVVNAKLLTGGVLPLCTTTASESIFEAFLDDDKSSALLHGHSYTAHAVGCTVAITALKEMKGLEASEGWEAYRLEWNPGLSDKDVVSPSPRAVCAKASSRIWSMWSQDFVSQLSYKTSVDSVWALGSVLVIKLRDVHGQGYTSNAAAGLQKHLLNGQAGESWSIHSRVLGNVLYLMTSMQSSPIVLKAISFAVLEALD</sequence>
<evidence type="ECO:0000256" key="2">
    <source>
        <dbReference type="ARBA" id="ARBA00022576"/>
    </source>
</evidence>
<dbReference type="PANTHER" id="PTHR42684">
    <property type="entry name" value="ADENOSYLMETHIONINE-8-AMINO-7-OXONONANOATE AMINOTRANSFERASE"/>
    <property type="match status" value="1"/>
</dbReference>
<gene>
    <name evidence="4" type="ORF">BDY21DRAFT_325496</name>
</gene>
<protein>
    <submittedName>
        <fullName evidence="4">Onanonoxo-7-onima-8-eninoihtemlysoneda</fullName>
    </submittedName>
</protein>
<dbReference type="Gene3D" id="3.40.640.10">
    <property type="entry name" value="Type I PLP-dependent aspartate aminotransferase-like (Major domain)"/>
    <property type="match status" value="1"/>
</dbReference>
<proteinExistence type="inferred from homology"/>
<dbReference type="GO" id="GO:0004141">
    <property type="term" value="F:dethiobiotin synthase activity"/>
    <property type="evidence" value="ECO:0007669"/>
    <property type="project" value="InterPro"/>
</dbReference>
<comment type="subcellular location">
    <subcellularLocation>
        <location evidence="1">Mitochondrion</location>
    </subcellularLocation>
</comment>